<keyword evidence="2" id="KW-1185">Reference proteome</keyword>
<sequence length="57" mass="6208">MVKKTTFDPEEFGRKVGEHLKATMAETTAALRERLAVAEHRIAELEVASKAAKPGGE</sequence>
<dbReference type="RefSeq" id="WP_320501574.1">
    <property type="nucleotide sequence ID" value="NZ_JAXCLX010000002.1"/>
</dbReference>
<dbReference type="EMBL" id="JAXCLX010000002">
    <property type="protein sequence ID" value="MDY0873109.1"/>
    <property type="molecule type" value="Genomic_DNA"/>
</dbReference>
<comment type="caution">
    <text evidence="1">The sequence shown here is derived from an EMBL/GenBank/DDBJ whole genome shotgun (WGS) entry which is preliminary data.</text>
</comment>
<organism evidence="1 2">
    <name type="scientific">Dongia rigui</name>
    <dbReference type="NCBI Taxonomy" id="940149"/>
    <lineage>
        <taxon>Bacteria</taxon>
        <taxon>Pseudomonadati</taxon>
        <taxon>Pseudomonadota</taxon>
        <taxon>Alphaproteobacteria</taxon>
        <taxon>Rhodospirillales</taxon>
        <taxon>Dongiaceae</taxon>
        <taxon>Dongia</taxon>
    </lineage>
</organism>
<gene>
    <name evidence="1" type="ORF">SMD31_14300</name>
</gene>
<name>A0ABU5E1K5_9PROT</name>
<protein>
    <submittedName>
        <fullName evidence="1">Uncharacterized protein</fullName>
    </submittedName>
</protein>
<evidence type="ECO:0000313" key="1">
    <source>
        <dbReference type="EMBL" id="MDY0873109.1"/>
    </source>
</evidence>
<reference evidence="1 2" key="1">
    <citation type="journal article" date="2013" name="Antonie Van Leeuwenhoek">
        <title>Dongia rigui sp. nov., isolated from freshwater of a large wetland in Korea.</title>
        <authorList>
            <person name="Baik K.S."/>
            <person name="Hwang Y.M."/>
            <person name="Choi J.S."/>
            <person name="Kwon J."/>
            <person name="Seong C.N."/>
        </authorList>
    </citation>
    <scope>NUCLEOTIDE SEQUENCE [LARGE SCALE GENOMIC DNA]</scope>
    <source>
        <strain evidence="1 2">04SU4-P</strain>
    </source>
</reference>
<proteinExistence type="predicted"/>
<dbReference type="Proteomes" id="UP001271769">
    <property type="component" value="Unassembled WGS sequence"/>
</dbReference>
<evidence type="ECO:0000313" key="2">
    <source>
        <dbReference type="Proteomes" id="UP001271769"/>
    </source>
</evidence>
<accession>A0ABU5E1K5</accession>